<feature type="compositionally biased region" description="Acidic residues" evidence="1">
    <location>
        <begin position="1"/>
        <end position="11"/>
    </location>
</feature>
<proteinExistence type="predicted"/>
<keyword evidence="3" id="KW-1185">Reference proteome</keyword>
<gene>
    <name evidence="2" type="ORF">G2W53_015915</name>
</gene>
<organism evidence="2 3">
    <name type="scientific">Senna tora</name>
    <dbReference type="NCBI Taxonomy" id="362788"/>
    <lineage>
        <taxon>Eukaryota</taxon>
        <taxon>Viridiplantae</taxon>
        <taxon>Streptophyta</taxon>
        <taxon>Embryophyta</taxon>
        <taxon>Tracheophyta</taxon>
        <taxon>Spermatophyta</taxon>
        <taxon>Magnoliopsida</taxon>
        <taxon>eudicotyledons</taxon>
        <taxon>Gunneridae</taxon>
        <taxon>Pentapetalae</taxon>
        <taxon>rosids</taxon>
        <taxon>fabids</taxon>
        <taxon>Fabales</taxon>
        <taxon>Fabaceae</taxon>
        <taxon>Caesalpinioideae</taxon>
        <taxon>Cassia clade</taxon>
        <taxon>Senna</taxon>
    </lineage>
</organism>
<name>A0A835CAV9_9FABA</name>
<sequence>MNEKEQEEEIEQSNSIEEKFNKREKRELTSRAHGVAQQMGAGIITGRGGASWLAAHRR</sequence>
<comment type="caution">
    <text evidence="2">The sequence shown here is derived from an EMBL/GenBank/DDBJ whole genome shotgun (WGS) entry which is preliminary data.</text>
</comment>
<evidence type="ECO:0000313" key="2">
    <source>
        <dbReference type="EMBL" id="KAF7833582.1"/>
    </source>
</evidence>
<reference evidence="2" key="1">
    <citation type="submission" date="2020-09" db="EMBL/GenBank/DDBJ databases">
        <title>Genome-Enabled Discovery of Anthraquinone Biosynthesis in Senna tora.</title>
        <authorList>
            <person name="Kang S.-H."/>
            <person name="Pandey R.P."/>
            <person name="Lee C.-M."/>
            <person name="Sim J.-S."/>
            <person name="Jeong J.-T."/>
            <person name="Choi B.-S."/>
            <person name="Jung M."/>
            <person name="Ginzburg D."/>
            <person name="Zhao K."/>
            <person name="Won S.Y."/>
            <person name="Oh T.-J."/>
            <person name="Yu Y."/>
            <person name="Kim N.-H."/>
            <person name="Lee O.R."/>
            <person name="Lee T.-H."/>
            <person name="Bashyal P."/>
            <person name="Kim T.-S."/>
            <person name="Lee W.-H."/>
            <person name="Kawkins C."/>
            <person name="Kim C.-K."/>
            <person name="Kim J.S."/>
            <person name="Ahn B.O."/>
            <person name="Rhee S.Y."/>
            <person name="Sohng J.K."/>
        </authorList>
    </citation>
    <scope>NUCLEOTIDE SEQUENCE</scope>
    <source>
        <tissue evidence="2">Leaf</tissue>
    </source>
</reference>
<dbReference type="Proteomes" id="UP000634136">
    <property type="component" value="Unassembled WGS sequence"/>
</dbReference>
<accession>A0A835CAV9</accession>
<feature type="region of interest" description="Disordered" evidence="1">
    <location>
        <begin position="1"/>
        <end position="42"/>
    </location>
</feature>
<dbReference type="AlphaFoldDB" id="A0A835CAV9"/>
<evidence type="ECO:0000313" key="3">
    <source>
        <dbReference type="Proteomes" id="UP000634136"/>
    </source>
</evidence>
<protein>
    <submittedName>
        <fullName evidence="2">Uncharacterized protein</fullName>
    </submittedName>
</protein>
<dbReference type="EMBL" id="JAAIUW010000005">
    <property type="protein sequence ID" value="KAF7833582.1"/>
    <property type="molecule type" value="Genomic_DNA"/>
</dbReference>
<evidence type="ECO:0000256" key="1">
    <source>
        <dbReference type="SAM" id="MobiDB-lite"/>
    </source>
</evidence>
<feature type="compositionally biased region" description="Basic and acidic residues" evidence="1">
    <location>
        <begin position="16"/>
        <end position="30"/>
    </location>
</feature>